<dbReference type="CDD" id="cd00063">
    <property type="entry name" value="FN3"/>
    <property type="match status" value="1"/>
</dbReference>
<protein>
    <submittedName>
        <fullName evidence="4">Chitinase A</fullName>
    </submittedName>
</protein>
<dbReference type="Gene3D" id="2.60.40.10">
    <property type="entry name" value="Immunoglobulins"/>
    <property type="match status" value="1"/>
</dbReference>
<dbReference type="SUPFAM" id="SSF49265">
    <property type="entry name" value="Fibronectin type III"/>
    <property type="match status" value="1"/>
</dbReference>
<dbReference type="InterPro" id="IPR047569">
    <property type="entry name" value="CBM56"/>
</dbReference>
<sequence>MFRNLVSVRKLIAGTLAFSLGCGVPPGPGMEEETGPATESTQGLGATERALASDRAYQWLKVQQDLTNGSALSGLVDSFDDWWNATERKQIVYTYDQAVAAIAFMAKGDRVRAEKVLDKLVAIQDPDGSWINSYWWNGYGEEIRKHVGPVAWVTMAFMTHEKLYGSTTYRTPARKALEWMLTFKKPNGAISGGRTTWDIQGVWTDEVWSSTEHNEDVYNLYRYYAGKFSDRTTAYNDAAQGVKQFLDNVMWNNTTQRFYGGWKNNTGLLDTNVPLDVNPWGVLALGLSGTRDYKASLASVDNARGVGTVADPRYVHSLPYENTTITAYDFDWQYDCARATDQNGNYNGDRCADIWFEGSAFMSVAHYMNGNTTKADSIIDEIIKKQGTSGSLLGGVPYSLKGTSNNYWRMAQENCVSSTGWLILAIHRFNPFTGSVVNGGGGNPTDTQAPSAPSSLKVSSTTSSSVALSWTASTDNVGVASYDIYRGSTLVGSSSATTFTVSGLSASTTYSFSIKARDAAGNTSAASNTVSATTSASGTGGDHTTADYTASVTRTSSTQARISFKPTISALYVDVHYTLNGGGQQNFRMALANGTWTQDVAGLSTGSRREYWFTYEKSGPQYDSPHYTYTH</sequence>
<keyword evidence="5" id="KW-1185">Reference proteome</keyword>
<comment type="caution">
    <text evidence="4">The sequence shown here is derived from an EMBL/GenBank/DDBJ whole genome shotgun (WGS) entry which is preliminary data.</text>
</comment>
<dbReference type="PROSITE" id="PS50853">
    <property type="entry name" value="FN3"/>
    <property type="match status" value="1"/>
</dbReference>
<accession>S9P3Y0</accession>
<dbReference type="SUPFAM" id="SSF48208">
    <property type="entry name" value="Six-hairpin glycosidases"/>
    <property type="match status" value="1"/>
</dbReference>
<feature type="region of interest" description="Disordered" evidence="1">
    <location>
        <begin position="437"/>
        <end position="457"/>
    </location>
</feature>
<feature type="region of interest" description="Disordered" evidence="1">
    <location>
        <begin position="523"/>
        <end position="544"/>
    </location>
</feature>
<evidence type="ECO:0000256" key="1">
    <source>
        <dbReference type="SAM" id="MobiDB-lite"/>
    </source>
</evidence>
<feature type="domain" description="Fibronectin type-III" evidence="2">
    <location>
        <begin position="452"/>
        <end position="537"/>
    </location>
</feature>
<evidence type="ECO:0000313" key="5">
    <source>
        <dbReference type="Proteomes" id="UP000011682"/>
    </source>
</evidence>
<proteinExistence type="predicted"/>
<dbReference type="GO" id="GO:0005975">
    <property type="term" value="P:carbohydrate metabolic process"/>
    <property type="evidence" value="ECO:0007669"/>
    <property type="project" value="InterPro"/>
</dbReference>
<dbReference type="InterPro" id="IPR003961">
    <property type="entry name" value="FN3_dom"/>
</dbReference>
<dbReference type="eggNOG" id="COG5498">
    <property type="taxonomic scope" value="Bacteria"/>
</dbReference>
<evidence type="ECO:0000259" key="2">
    <source>
        <dbReference type="PROSITE" id="PS50853"/>
    </source>
</evidence>
<feature type="compositionally biased region" description="Low complexity" evidence="1">
    <location>
        <begin position="523"/>
        <end position="537"/>
    </location>
</feature>
<dbReference type="PROSITE" id="PS52005">
    <property type="entry name" value="CBM56"/>
    <property type="match status" value="1"/>
</dbReference>
<name>S9P3Y0_CYSF2</name>
<dbReference type="Gene3D" id="1.50.10.20">
    <property type="match status" value="1"/>
</dbReference>
<dbReference type="InterPro" id="IPR036116">
    <property type="entry name" value="FN3_sf"/>
</dbReference>
<evidence type="ECO:0000313" key="4">
    <source>
        <dbReference type="EMBL" id="EPX59125.1"/>
    </source>
</evidence>
<dbReference type="Proteomes" id="UP000011682">
    <property type="component" value="Unassembled WGS sequence"/>
</dbReference>
<dbReference type="eggNOG" id="COG3387">
    <property type="taxonomic scope" value="Bacteria"/>
</dbReference>
<reference evidence="4" key="1">
    <citation type="submission" date="2013-05" db="EMBL/GenBank/DDBJ databases">
        <title>Genome assembly of Cystobacter fuscus DSM 2262.</title>
        <authorList>
            <person name="Sharma G."/>
            <person name="Khatri I."/>
            <person name="Kaur C."/>
            <person name="Mayilraj S."/>
            <person name="Subramanian S."/>
        </authorList>
    </citation>
    <scope>NUCLEOTIDE SEQUENCE [LARGE SCALE GENOMIC DNA]</scope>
    <source>
        <strain evidence="4">DSM 2262</strain>
    </source>
</reference>
<dbReference type="RefSeq" id="WP_002631768.1">
    <property type="nucleotide sequence ID" value="NZ_ANAH02000019.1"/>
</dbReference>
<dbReference type="Pfam" id="PF22184">
    <property type="entry name" value="CBM_56"/>
    <property type="match status" value="1"/>
</dbReference>
<dbReference type="EMBL" id="ANAH02000019">
    <property type="protein sequence ID" value="EPX59125.1"/>
    <property type="molecule type" value="Genomic_DNA"/>
</dbReference>
<feature type="domain" description="CBM56" evidence="3">
    <location>
        <begin position="543"/>
        <end position="631"/>
    </location>
</feature>
<evidence type="ECO:0000259" key="3">
    <source>
        <dbReference type="PROSITE" id="PS52005"/>
    </source>
</evidence>
<dbReference type="AlphaFoldDB" id="S9P3Y0"/>
<gene>
    <name evidence="4" type="ORF">D187_003227</name>
</gene>
<dbReference type="Pfam" id="PF00041">
    <property type="entry name" value="fn3"/>
    <property type="match status" value="1"/>
</dbReference>
<dbReference type="GO" id="GO:0030246">
    <property type="term" value="F:carbohydrate binding"/>
    <property type="evidence" value="ECO:0007669"/>
    <property type="project" value="UniProtKB-UniRule"/>
</dbReference>
<dbReference type="PROSITE" id="PS51257">
    <property type="entry name" value="PROKAR_LIPOPROTEIN"/>
    <property type="match status" value="1"/>
</dbReference>
<dbReference type="InterPro" id="IPR013783">
    <property type="entry name" value="Ig-like_fold"/>
</dbReference>
<dbReference type="SMART" id="SM00060">
    <property type="entry name" value="FN3"/>
    <property type="match status" value="1"/>
</dbReference>
<organism evidence="4 5">
    <name type="scientific">Cystobacter fuscus (strain ATCC 25194 / DSM 2262 / NBRC 100088 / M29)</name>
    <dbReference type="NCBI Taxonomy" id="1242864"/>
    <lineage>
        <taxon>Bacteria</taxon>
        <taxon>Pseudomonadati</taxon>
        <taxon>Myxococcota</taxon>
        <taxon>Myxococcia</taxon>
        <taxon>Myxococcales</taxon>
        <taxon>Cystobacterineae</taxon>
        <taxon>Archangiaceae</taxon>
        <taxon>Cystobacter</taxon>
    </lineage>
</organism>
<dbReference type="InterPro" id="IPR008928">
    <property type="entry name" value="6-hairpin_glycosidase_sf"/>
</dbReference>